<keyword evidence="3" id="KW-1185">Reference proteome</keyword>
<evidence type="ECO:0000313" key="3">
    <source>
        <dbReference type="Proteomes" id="UP001219518"/>
    </source>
</evidence>
<feature type="compositionally biased region" description="Polar residues" evidence="1">
    <location>
        <begin position="145"/>
        <end position="157"/>
    </location>
</feature>
<accession>A0AAE1GWS2</accession>
<feature type="compositionally biased region" description="Polar residues" evidence="1">
    <location>
        <begin position="119"/>
        <end position="133"/>
    </location>
</feature>
<evidence type="ECO:0000256" key="1">
    <source>
        <dbReference type="SAM" id="MobiDB-lite"/>
    </source>
</evidence>
<dbReference type="EMBL" id="JAHWGI010000166">
    <property type="protein sequence ID" value="KAK3910454.1"/>
    <property type="molecule type" value="Genomic_DNA"/>
</dbReference>
<feature type="region of interest" description="Disordered" evidence="1">
    <location>
        <begin position="119"/>
        <end position="158"/>
    </location>
</feature>
<organism evidence="2 3">
    <name type="scientific">Frankliniella fusca</name>
    <dbReference type="NCBI Taxonomy" id="407009"/>
    <lineage>
        <taxon>Eukaryota</taxon>
        <taxon>Metazoa</taxon>
        <taxon>Ecdysozoa</taxon>
        <taxon>Arthropoda</taxon>
        <taxon>Hexapoda</taxon>
        <taxon>Insecta</taxon>
        <taxon>Pterygota</taxon>
        <taxon>Neoptera</taxon>
        <taxon>Paraneoptera</taxon>
        <taxon>Thysanoptera</taxon>
        <taxon>Terebrantia</taxon>
        <taxon>Thripoidea</taxon>
        <taxon>Thripidae</taxon>
        <taxon>Frankliniella</taxon>
    </lineage>
</organism>
<sequence length="512" mass="55280">MNAAGNHKLSHVMSSSEKCATSNYNLCGNKGHAVEASSVKTFRKAQFVWQVKGNYHLKNAKTPSESRGSSACSQSVDSTIIVPENMSCNSNSSLLEPMTGVEHSAPLCNQLSSAAQSGSDLAHESTLSSSQPPQAGPLCDHHPSPAQTGTLSVSESQYPPLPPLRIGATTVSCVVCDTFNENIRSTTLLHDGDRPNTLHLPTSHPDWNVRKWQTRQIAKAFMDNTINGVIEEMGFNPTPESAPDSDLDDVLSSINFPRVADDSEEEEEEDESVENEGILSAIQSHGLQRHTLQSIPNVSSHYRLRISSPTECSSSSLNTWKLNQHLGNTADVDGTDCFGDNTSDDDDEAGCSQDSRVSSSCKCSQICVPKVNCTSKTSISAASIPDTLVAQECSDSSRSNEINTNTNTTLQQEFVRLIGNEEESRKKRQGKERFNSTFSKRRCVDSADEDSTSSFISSQSTLSPDLEEGVISIASQSSDRNSPTFGHFEFMDAAVAAAIQKKGLSALACQEL</sequence>
<proteinExistence type="predicted"/>
<gene>
    <name evidence="2" type="ORF">KUF71_020268</name>
</gene>
<comment type="caution">
    <text evidence="2">The sequence shown here is derived from an EMBL/GenBank/DDBJ whole genome shotgun (WGS) entry which is preliminary data.</text>
</comment>
<reference evidence="2" key="1">
    <citation type="submission" date="2021-07" db="EMBL/GenBank/DDBJ databases">
        <authorList>
            <person name="Catto M.A."/>
            <person name="Jacobson A."/>
            <person name="Kennedy G."/>
            <person name="Labadie P."/>
            <person name="Hunt B.G."/>
            <person name="Srinivasan R."/>
        </authorList>
    </citation>
    <scope>NUCLEOTIDE SEQUENCE</scope>
    <source>
        <strain evidence="2">PL_HMW_Pooled</strain>
        <tissue evidence="2">Head</tissue>
    </source>
</reference>
<dbReference type="AlphaFoldDB" id="A0AAE1GWS2"/>
<dbReference type="Proteomes" id="UP001219518">
    <property type="component" value="Unassembled WGS sequence"/>
</dbReference>
<protein>
    <submittedName>
        <fullName evidence="2">Formin-like protein 18</fullName>
    </submittedName>
</protein>
<reference evidence="2" key="2">
    <citation type="journal article" date="2023" name="BMC Genomics">
        <title>Pest status, molecular evolution, and epigenetic factors derived from the genome assembly of Frankliniella fusca, a thysanopteran phytovirus vector.</title>
        <authorList>
            <person name="Catto M.A."/>
            <person name="Labadie P.E."/>
            <person name="Jacobson A.L."/>
            <person name="Kennedy G.G."/>
            <person name="Srinivasan R."/>
            <person name="Hunt B.G."/>
        </authorList>
    </citation>
    <scope>NUCLEOTIDE SEQUENCE</scope>
    <source>
        <strain evidence="2">PL_HMW_Pooled</strain>
    </source>
</reference>
<name>A0AAE1GWS2_9NEOP</name>
<evidence type="ECO:0000313" key="2">
    <source>
        <dbReference type="EMBL" id="KAK3910454.1"/>
    </source>
</evidence>